<dbReference type="PANTHER" id="PTHR34390">
    <property type="entry name" value="UPF0442 PROTEIN YJJB-RELATED"/>
    <property type="match status" value="1"/>
</dbReference>
<feature type="transmembrane region" description="Helical" evidence="7">
    <location>
        <begin position="250"/>
        <end position="271"/>
    </location>
</feature>
<feature type="transmembrane region" description="Helical" evidence="7">
    <location>
        <begin position="216"/>
        <end position="238"/>
    </location>
</feature>
<dbReference type="Pfam" id="PF06738">
    <property type="entry name" value="ThrE"/>
    <property type="match status" value="1"/>
</dbReference>
<evidence type="ECO:0000256" key="1">
    <source>
        <dbReference type="ARBA" id="ARBA00004651"/>
    </source>
</evidence>
<comment type="similarity">
    <text evidence="6">Belongs to the ThrE exporter (TC 2.A.79) family.</text>
</comment>
<dbReference type="GO" id="GO:0015744">
    <property type="term" value="P:succinate transport"/>
    <property type="evidence" value="ECO:0007669"/>
    <property type="project" value="TreeGrafter"/>
</dbReference>
<dbReference type="EMBL" id="LXWF01000045">
    <property type="protein sequence ID" value="ORC15167.1"/>
    <property type="molecule type" value="Genomic_DNA"/>
</dbReference>
<keyword evidence="3 7" id="KW-0812">Transmembrane</keyword>
<evidence type="ECO:0000256" key="2">
    <source>
        <dbReference type="ARBA" id="ARBA00022475"/>
    </source>
</evidence>
<evidence type="ECO:0000256" key="7">
    <source>
        <dbReference type="SAM" id="Phobius"/>
    </source>
</evidence>
<keyword evidence="4 7" id="KW-1133">Transmembrane helix</keyword>
<evidence type="ECO:0000259" key="8">
    <source>
        <dbReference type="Pfam" id="PF06738"/>
    </source>
</evidence>
<evidence type="ECO:0000313" key="10">
    <source>
        <dbReference type="EMBL" id="ORC15167.1"/>
    </source>
</evidence>
<name>A0A1Y1RLH0_9MICC</name>
<proteinExistence type="inferred from homology"/>
<dbReference type="Pfam" id="PF12821">
    <property type="entry name" value="ThrE_2"/>
    <property type="match status" value="1"/>
</dbReference>
<feature type="transmembrane region" description="Helical" evidence="7">
    <location>
        <begin position="369"/>
        <end position="387"/>
    </location>
</feature>
<feature type="transmembrane region" description="Helical" evidence="7">
    <location>
        <begin position="337"/>
        <end position="357"/>
    </location>
</feature>
<dbReference type="Proteomes" id="UP000192359">
    <property type="component" value="Unassembled WGS sequence"/>
</dbReference>
<evidence type="ECO:0000256" key="5">
    <source>
        <dbReference type="ARBA" id="ARBA00023136"/>
    </source>
</evidence>
<evidence type="ECO:0008006" key="12">
    <source>
        <dbReference type="Google" id="ProtNLM"/>
    </source>
</evidence>
<feature type="transmembrane region" description="Helical" evidence="7">
    <location>
        <begin position="130"/>
        <end position="148"/>
    </location>
</feature>
<gene>
    <name evidence="10" type="ORF">A7979_08170</name>
</gene>
<feature type="domain" description="Threonine/serine exporter-like N-terminal" evidence="8">
    <location>
        <begin position="28"/>
        <end position="267"/>
    </location>
</feature>
<feature type="transmembrane region" description="Helical" evidence="7">
    <location>
        <begin position="283"/>
        <end position="307"/>
    </location>
</feature>
<accession>A0A1Y1RLH0</accession>
<feature type="transmembrane region" description="Helical" evidence="7">
    <location>
        <begin position="154"/>
        <end position="171"/>
    </location>
</feature>
<evidence type="ECO:0000259" key="9">
    <source>
        <dbReference type="Pfam" id="PF12821"/>
    </source>
</evidence>
<dbReference type="InterPro" id="IPR010619">
    <property type="entry name" value="ThrE-like_N"/>
</dbReference>
<keyword evidence="5 7" id="KW-0472">Membrane</keyword>
<evidence type="ECO:0000313" key="11">
    <source>
        <dbReference type="Proteomes" id="UP000192359"/>
    </source>
</evidence>
<comment type="caution">
    <text evidence="10">The sequence shown here is derived from an EMBL/GenBank/DDBJ whole genome shotgun (WGS) entry which is preliminary data.</text>
</comment>
<evidence type="ECO:0000256" key="6">
    <source>
        <dbReference type="ARBA" id="ARBA00034125"/>
    </source>
</evidence>
<dbReference type="RefSeq" id="WP_083093810.1">
    <property type="nucleotide sequence ID" value="NZ_LXWF01000045.1"/>
</dbReference>
<dbReference type="OrthoDB" id="2148488at2"/>
<dbReference type="InterPro" id="IPR024528">
    <property type="entry name" value="ThrE_2"/>
</dbReference>
<sequence>MNEPTPTNSIYLGSTPTQHQRLTTQSAVVLKLGLLLMKSGASAYRVKASMARLAKAVGLDEHHAQVHFTEISTTAYAHGHFRTEIAETRIKGISAFKIDLLGDFVSSLPPRIDPAVASATLTRIDREKPLYTFWLLALASGLACAAFAFLNGGGILECSVVLLAAFAGQLLRSTLTQRGINHMMVWMLCGLLSTGLYVGAMNTLIAPGLIADNHLVGFISSILYLIPGFPLVTGMLEIARMDFSSGLPRLTYVALLLGSASFSVWLLALLFSLPLQQAPAPTLAPWVLLAFQVLASFTAAFGFAMLFMATPLSCIWAGLIAALVNPARIWLIEAGWAPHLAIALAVFTAGVLSEVVAPLHARRVSRVSLAVPATVTMVPGVMFYMSMAHFSNGNVNEALASLVQVLLIFAALGMGLALSRLFMDKNWLYDRDTQNLAALPQGHMR</sequence>
<protein>
    <recommendedName>
        <fullName evidence="12">Threonine/serine exporter family protein</fullName>
    </recommendedName>
</protein>
<dbReference type="AlphaFoldDB" id="A0A1Y1RLH0"/>
<dbReference type="GO" id="GO:0005886">
    <property type="term" value="C:plasma membrane"/>
    <property type="evidence" value="ECO:0007669"/>
    <property type="project" value="UniProtKB-SubCell"/>
</dbReference>
<keyword evidence="2" id="KW-1003">Cell membrane</keyword>
<feature type="transmembrane region" description="Helical" evidence="7">
    <location>
        <begin position="314"/>
        <end position="331"/>
    </location>
</feature>
<dbReference type="PANTHER" id="PTHR34390:SF2">
    <property type="entry name" value="SUCCINATE TRANSPORTER SUBUNIT YJJP-RELATED"/>
    <property type="match status" value="1"/>
</dbReference>
<dbReference type="GO" id="GO:0022857">
    <property type="term" value="F:transmembrane transporter activity"/>
    <property type="evidence" value="ECO:0007669"/>
    <property type="project" value="InterPro"/>
</dbReference>
<dbReference type="InterPro" id="IPR050539">
    <property type="entry name" value="ThrE_Dicarb/AminoAcid_Exp"/>
</dbReference>
<reference evidence="10 11" key="1">
    <citation type="submission" date="2016-05" db="EMBL/GenBank/DDBJ databases">
        <title>Draft genome sequence of a porcine commensal Rothia nasimurium.</title>
        <authorList>
            <person name="Gaiser R.A."/>
            <person name="Van Baarlen P."/>
            <person name="Wells J.M."/>
        </authorList>
    </citation>
    <scope>NUCLEOTIDE SEQUENCE [LARGE SCALE GENOMIC DNA]</scope>
    <source>
        <strain evidence="10 11">PT-32</strain>
    </source>
</reference>
<feature type="domain" description="Threonine/Serine exporter ThrE" evidence="9">
    <location>
        <begin position="292"/>
        <end position="421"/>
    </location>
</feature>
<comment type="subcellular location">
    <subcellularLocation>
        <location evidence="1">Cell membrane</location>
        <topology evidence="1">Multi-pass membrane protein</topology>
    </subcellularLocation>
</comment>
<evidence type="ECO:0000256" key="4">
    <source>
        <dbReference type="ARBA" id="ARBA00022989"/>
    </source>
</evidence>
<evidence type="ECO:0000256" key="3">
    <source>
        <dbReference type="ARBA" id="ARBA00022692"/>
    </source>
</evidence>
<organism evidence="10 11">
    <name type="scientific">Rothia nasimurium</name>
    <dbReference type="NCBI Taxonomy" id="85336"/>
    <lineage>
        <taxon>Bacteria</taxon>
        <taxon>Bacillati</taxon>
        <taxon>Actinomycetota</taxon>
        <taxon>Actinomycetes</taxon>
        <taxon>Micrococcales</taxon>
        <taxon>Micrococcaceae</taxon>
        <taxon>Rothia</taxon>
    </lineage>
</organism>
<feature type="transmembrane region" description="Helical" evidence="7">
    <location>
        <begin position="183"/>
        <end position="210"/>
    </location>
</feature>
<feature type="transmembrane region" description="Helical" evidence="7">
    <location>
        <begin position="399"/>
        <end position="422"/>
    </location>
</feature>
<keyword evidence="11" id="KW-1185">Reference proteome</keyword>